<dbReference type="SUPFAM" id="SSF51556">
    <property type="entry name" value="Metallo-dependent hydrolases"/>
    <property type="match status" value="1"/>
</dbReference>
<evidence type="ECO:0000256" key="4">
    <source>
        <dbReference type="ARBA" id="ARBA00023211"/>
    </source>
</evidence>
<keyword evidence="3 6" id="KW-0378">Hydrolase</keyword>
<dbReference type="RefSeq" id="WP_377743378.1">
    <property type="nucleotide sequence ID" value="NZ_JBHRXJ010000003.1"/>
</dbReference>
<evidence type="ECO:0000313" key="10">
    <source>
        <dbReference type="Proteomes" id="UP001595721"/>
    </source>
</evidence>
<keyword evidence="10" id="KW-1185">Reference proteome</keyword>
<dbReference type="InterPro" id="IPR006679">
    <property type="entry name" value="Adenine_deam"/>
</dbReference>
<dbReference type="PANTHER" id="PTHR11113">
    <property type="entry name" value="N-ACETYLGLUCOSAMINE-6-PHOSPHATE DEACETYLASE"/>
    <property type="match status" value="1"/>
</dbReference>
<dbReference type="InterPro" id="IPR006680">
    <property type="entry name" value="Amidohydro-rel"/>
</dbReference>
<dbReference type="InterPro" id="IPR032466">
    <property type="entry name" value="Metal_Hydrolase"/>
</dbReference>
<proteinExistence type="inferred from homology"/>
<dbReference type="Gene3D" id="3.20.20.140">
    <property type="entry name" value="Metal-dependent hydrolases"/>
    <property type="match status" value="1"/>
</dbReference>
<evidence type="ECO:0000256" key="5">
    <source>
        <dbReference type="ARBA" id="ARBA00047720"/>
    </source>
</evidence>
<comment type="cofactor">
    <cofactor evidence="6">
        <name>Mn(2+)</name>
        <dbReference type="ChEBI" id="CHEBI:29035"/>
    </cofactor>
</comment>
<feature type="domain" description="Adenine deaminase C-terminal" evidence="8">
    <location>
        <begin position="393"/>
        <end position="560"/>
    </location>
</feature>
<dbReference type="InterPro" id="IPR026912">
    <property type="entry name" value="Adenine_deam_C"/>
</dbReference>
<comment type="caution">
    <text evidence="9">The sequence shown here is derived from an EMBL/GenBank/DDBJ whole genome shotgun (WGS) entry which is preliminary data.</text>
</comment>
<dbReference type="HAMAP" id="MF_01518">
    <property type="entry name" value="Adenine_deamin"/>
    <property type="match status" value="1"/>
</dbReference>
<evidence type="ECO:0000259" key="8">
    <source>
        <dbReference type="Pfam" id="PF13382"/>
    </source>
</evidence>
<dbReference type="Pfam" id="PF13382">
    <property type="entry name" value="Adenine_deam_C"/>
    <property type="match status" value="1"/>
</dbReference>
<evidence type="ECO:0000256" key="3">
    <source>
        <dbReference type="ARBA" id="ARBA00022801"/>
    </source>
</evidence>
<sequence length="565" mass="60319">MDDLERRIAQARGDMPADLVLRGGQVFDLITGEMLTGDVAICGDRIAGIGAYDGARVIDVAGLVLVPGFIDTHLHVESSLVTPHEFDRCVTPRGVTTAICDPHEIANVIGLDGIRWFQTASEQLLMDLRVQLSSCVPSTEMETAGARIGADDLRAVMGHPSAIGLAEFMNYPGVIHRDPGAMAKLRLFAGGHIDGHCPQLSGRDLNAYIAAGIRTEHEATTAAEAREKLQKGMRVLIREGSVSKDLHALQPLLTVATSPYMCLCTDDRNPLDIGEHGHLDYMIRTLIALGTPPLAAYRAASLSAAEAFGLKDRGLIAPGLRADIVALDSLAGCHAQLVLAGGRVVDAAAFAVRPTLTPIGRGSVRAPRVAATDFRCSGNRSETDVIGILEGKIITRHLREEITPENGDKRPDPVRDLMRIAVIERHGKNGNIATGFVHGFGITRGAIAGTVCHDHHNIAVVGADYDDMALAANRLSDIEGGFVVAQGDRILAELPLPVAGLMSLEPFETVRDRLETLRAAAKSLGVTLEEPFLQLAFLALPVIPALKITDRGMVDVERFEIIAAG</sequence>
<comment type="similarity">
    <text evidence="1 6">Belongs to the metallo-dependent hydrolases superfamily. Adenine deaminase family.</text>
</comment>
<organism evidence="9 10">
    <name type="scientific">Paracoccus mangrovi</name>
    <dbReference type="NCBI Taxonomy" id="1715645"/>
    <lineage>
        <taxon>Bacteria</taxon>
        <taxon>Pseudomonadati</taxon>
        <taxon>Pseudomonadota</taxon>
        <taxon>Alphaproteobacteria</taxon>
        <taxon>Rhodobacterales</taxon>
        <taxon>Paracoccaceae</taxon>
        <taxon>Paracoccus</taxon>
    </lineage>
</organism>
<feature type="domain" description="Amidohydrolase-related" evidence="7">
    <location>
        <begin position="64"/>
        <end position="329"/>
    </location>
</feature>
<keyword evidence="4 6" id="KW-0464">Manganese</keyword>
<dbReference type="CDD" id="cd01295">
    <property type="entry name" value="AdeC"/>
    <property type="match status" value="1"/>
</dbReference>
<gene>
    <name evidence="6 9" type="primary">ade</name>
    <name evidence="9" type="ORF">ACFOMH_06565</name>
</gene>
<dbReference type="Proteomes" id="UP001595721">
    <property type="component" value="Unassembled WGS sequence"/>
</dbReference>
<evidence type="ECO:0000259" key="7">
    <source>
        <dbReference type="Pfam" id="PF01979"/>
    </source>
</evidence>
<dbReference type="Gene3D" id="2.30.40.10">
    <property type="entry name" value="Urease, subunit C, domain 1"/>
    <property type="match status" value="1"/>
</dbReference>
<dbReference type="InterPro" id="IPR011059">
    <property type="entry name" value="Metal-dep_hydrolase_composite"/>
</dbReference>
<reference evidence="10" key="1">
    <citation type="journal article" date="2019" name="Int. J. Syst. Evol. Microbiol.">
        <title>The Global Catalogue of Microorganisms (GCM) 10K type strain sequencing project: providing services to taxonomists for standard genome sequencing and annotation.</title>
        <authorList>
            <consortium name="The Broad Institute Genomics Platform"/>
            <consortium name="The Broad Institute Genome Sequencing Center for Infectious Disease"/>
            <person name="Wu L."/>
            <person name="Ma J."/>
        </authorList>
    </citation>
    <scope>NUCLEOTIDE SEQUENCE [LARGE SCALE GENOMIC DNA]</scope>
    <source>
        <strain evidence="10">KCTC 42899</strain>
    </source>
</reference>
<dbReference type="NCBIfam" id="TIGR01178">
    <property type="entry name" value="ade"/>
    <property type="match status" value="1"/>
</dbReference>
<comment type="catalytic activity">
    <reaction evidence="5 6">
        <text>adenine + H2O + H(+) = hypoxanthine + NH4(+)</text>
        <dbReference type="Rhea" id="RHEA:23688"/>
        <dbReference type="ChEBI" id="CHEBI:15377"/>
        <dbReference type="ChEBI" id="CHEBI:15378"/>
        <dbReference type="ChEBI" id="CHEBI:16708"/>
        <dbReference type="ChEBI" id="CHEBI:17368"/>
        <dbReference type="ChEBI" id="CHEBI:28938"/>
        <dbReference type="EC" id="3.5.4.2"/>
    </reaction>
</comment>
<dbReference type="EC" id="3.5.4.2" evidence="2 6"/>
<accession>A0ABV7R165</accession>
<evidence type="ECO:0000256" key="1">
    <source>
        <dbReference type="ARBA" id="ARBA00006773"/>
    </source>
</evidence>
<dbReference type="Pfam" id="PF01979">
    <property type="entry name" value="Amidohydro_1"/>
    <property type="match status" value="1"/>
</dbReference>
<evidence type="ECO:0000313" key="9">
    <source>
        <dbReference type="EMBL" id="MFC3527835.1"/>
    </source>
</evidence>
<evidence type="ECO:0000256" key="6">
    <source>
        <dbReference type="HAMAP-Rule" id="MF_01518"/>
    </source>
</evidence>
<dbReference type="GO" id="GO:0000034">
    <property type="term" value="F:adenine deaminase activity"/>
    <property type="evidence" value="ECO:0007669"/>
    <property type="project" value="UniProtKB-EC"/>
</dbReference>
<dbReference type="EMBL" id="JBHRXJ010000003">
    <property type="protein sequence ID" value="MFC3527835.1"/>
    <property type="molecule type" value="Genomic_DNA"/>
</dbReference>
<evidence type="ECO:0000256" key="2">
    <source>
        <dbReference type="ARBA" id="ARBA00012782"/>
    </source>
</evidence>
<name>A0ABV7R165_9RHOB</name>
<dbReference type="SUPFAM" id="SSF51338">
    <property type="entry name" value="Composite domain of metallo-dependent hydrolases"/>
    <property type="match status" value="1"/>
</dbReference>
<dbReference type="PANTHER" id="PTHR11113:SF2">
    <property type="entry name" value="ADENINE DEAMINASE"/>
    <property type="match status" value="1"/>
</dbReference>
<protein>
    <recommendedName>
        <fullName evidence="2 6">Adenine deaminase</fullName>
        <shortName evidence="6">Adenase</shortName>
        <shortName evidence="6">Adenine aminase</shortName>
        <ecNumber evidence="2 6">3.5.4.2</ecNumber>
    </recommendedName>
</protein>